<dbReference type="EMBL" id="JBHSUA010000025">
    <property type="protein sequence ID" value="MFC6398004.1"/>
    <property type="molecule type" value="Genomic_DNA"/>
</dbReference>
<organism evidence="2 3">
    <name type="scientific">Luteococcus sanguinis</name>
    <dbReference type="NCBI Taxonomy" id="174038"/>
    <lineage>
        <taxon>Bacteria</taxon>
        <taxon>Bacillati</taxon>
        <taxon>Actinomycetota</taxon>
        <taxon>Actinomycetes</taxon>
        <taxon>Propionibacteriales</taxon>
        <taxon>Propionibacteriaceae</taxon>
        <taxon>Luteococcus</taxon>
    </lineage>
</organism>
<accession>A0ABW1X6C7</accession>
<name>A0ABW1X6C7_9ACTN</name>
<gene>
    <name evidence="2" type="ORF">ACFP57_13565</name>
</gene>
<evidence type="ECO:0000313" key="2">
    <source>
        <dbReference type="EMBL" id="MFC6398004.1"/>
    </source>
</evidence>
<feature type="region of interest" description="Disordered" evidence="1">
    <location>
        <begin position="16"/>
        <end position="65"/>
    </location>
</feature>
<evidence type="ECO:0000256" key="1">
    <source>
        <dbReference type="SAM" id="MobiDB-lite"/>
    </source>
</evidence>
<feature type="region of interest" description="Disordered" evidence="1">
    <location>
        <begin position="207"/>
        <end position="243"/>
    </location>
</feature>
<proteinExistence type="predicted"/>
<feature type="compositionally biased region" description="Basic and acidic residues" evidence="1">
    <location>
        <begin position="27"/>
        <end position="37"/>
    </location>
</feature>
<keyword evidence="3" id="KW-1185">Reference proteome</keyword>
<dbReference type="RefSeq" id="WP_386769772.1">
    <property type="nucleotide sequence ID" value="NZ_JBHSUA010000025.1"/>
</dbReference>
<reference evidence="3" key="1">
    <citation type="journal article" date="2019" name="Int. J. Syst. Evol. Microbiol.">
        <title>The Global Catalogue of Microorganisms (GCM) 10K type strain sequencing project: providing services to taxonomists for standard genome sequencing and annotation.</title>
        <authorList>
            <consortium name="The Broad Institute Genomics Platform"/>
            <consortium name="The Broad Institute Genome Sequencing Center for Infectious Disease"/>
            <person name="Wu L."/>
            <person name="Ma J."/>
        </authorList>
    </citation>
    <scope>NUCLEOTIDE SEQUENCE [LARGE SCALE GENOMIC DNA]</scope>
    <source>
        <strain evidence="3">CGMCC 1.15277</strain>
    </source>
</reference>
<dbReference type="Proteomes" id="UP001596266">
    <property type="component" value="Unassembled WGS sequence"/>
</dbReference>
<protein>
    <submittedName>
        <fullName evidence="2">Uncharacterized protein</fullName>
    </submittedName>
</protein>
<comment type="caution">
    <text evidence="2">The sequence shown here is derived from an EMBL/GenBank/DDBJ whole genome shotgun (WGS) entry which is preliminary data.</text>
</comment>
<sequence>MDRNWELRWVHIPEGQHLSRSSQTPGADRDLLRDNTTKKLLGPTESRPASLSDLSPADDPNTDGGGKAFAAELALYAFDQVWDAYGDELTAWAYFAVRDKARDLRAWRQERRSKKRQKKTDRLADQTAPALTTAQPRISAAEFRRLLAQAAAAEAYAAEVRHALAHVDVEEEEEMTPELRRSIDLALTQGFTSLDADSQETLAQYLLRQEEVSPPARPRNARRGYRIEQVASDDGPVKGLPAH</sequence>
<evidence type="ECO:0000313" key="3">
    <source>
        <dbReference type="Proteomes" id="UP001596266"/>
    </source>
</evidence>